<evidence type="ECO:0000313" key="2">
    <source>
        <dbReference type="Proteomes" id="UP001177140"/>
    </source>
</evidence>
<gene>
    <name evidence="1" type="ORF">MKW94_027356</name>
</gene>
<proteinExistence type="predicted"/>
<reference evidence="1" key="1">
    <citation type="submission" date="2022-03" db="EMBL/GenBank/DDBJ databases">
        <title>A functionally conserved STORR gene fusion in Papaver species that diverged 16.8 million years ago.</title>
        <authorList>
            <person name="Catania T."/>
        </authorList>
    </citation>
    <scope>NUCLEOTIDE SEQUENCE</scope>
    <source>
        <strain evidence="1">S-191538</strain>
    </source>
</reference>
<protein>
    <submittedName>
        <fullName evidence="1">Uncharacterized protein</fullName>
    </submittedName>
</protein>
<accession>A0AA42B1A4</accession>
<organism evidence="1 2">
    <name type="scientific">Papaver nudicaule</name>
    <name type="common">Iceland poppy</name>
    <dbReference type="NCBI Taxonomy" id="74823"/>
    <lineage>
        <taxon>Eukaryota</taxon>
        <taxon>Viridiplantae</taxon>
        <taxon>Streptophyta</taxon>
        <taxon>Embryophyta</taxon>
        <taxon>Tracheophyta</taxon>
        <taxon>Spermatophyta</taxon>
        <taxon>Magnoliopsida</taxon>
        <taxon>Ranunculales</taxon>
        <taxon>Papaveraceae</taxon>
        <taxon>Papaveroideae</taxon>
        <taxon>Papaver</taxon>
    </lineage>
</organism>
<feature type="non-terminal residue" evidence="1">
    <location>
        <position position="76"/>
    </location>
</feature>
<comment type="caution">
    <text evidence="1">The sequence shown here is derived from an EMBL/GenBank/DDBJ whole genome shotgun (WGS) entry which is preliminary data.</text>
</comment>
<sequence length="76" mass="9029">ERCIIEQNIDASNENTCTRVDISIKNTRFYARYCLNPEPTYLVGSSLSVGLRVRPRAFFFFRRDPREKKKCHERDT</sequence>
<feature type="non-terminal residue" evidence="1">
    <location>
        <position position="1"/>
    </location>
</feature>
<dbReference type="AlphaFoldDB" id="A0AA42B1A4"/>
<dbReference type="EMBL" id="JAJJMA010296983">
    <property type="protein sequence ID" value="MCL7047773.1"/>
    <property type="molecule type" value="Genomic_DNA"/>
</dbReference>
<keyword evidence="2" id="KW-1185">Reference proteome</keyword>
<evidence type="ECO:0000313" key="1">
    <source>
        <dbReference type="EMBL" id="MCL7047773.1"/>
    </source>
</evidence>
<dbReference type="Proteomes" id="UP001177140">
    <property type="component" value="Unassembled WGS sequence"/>
</dbReference>
<name>A0AA42B1A4_PAPNU</name>